<accession>B0D4U0</accession>
<dbReference type="InParanoid" id="B0D4U0"/>
<dbReference type="Proteomes" id="UP000001194">
    <property type="component" value="Unassembled WGS sequence"/>
</dbReference>
<gene>
    <name evidence="1" type="ORF">LACBIDRAFT_317279</name>
</gene>
<dbReference type="AlphaFoldDB" id="B0D4U0"/>
<proteinExistence type="predicted"/>
<dbReference type="EMBL" id="DS547097">
    <property type="protein sequence ID" value="EDR10623.1"/>
    <property type="molecule type" value="Genomic_DNA"/>
</dbReference>
<dbReference type="OrthoDB" id="2587912at2759"/>
<evidence type="ECO:0000313" key="2">
    <source>
        <dbReference type="Proteomes" id="UP000001194"/>
    </source>
</evidence>
<evidence type="ECO:0000313" key="1">
    <source>
        <dbReference type="EMBL" id="EDR10623.1"/>
    </source>
</evidence>
<dbReference type="RefSeq" id="XP_001879073.1">
    <property type="nucleotide sequence ID" value="XM_001879038.1"/>
</dbReference>
<dbReference type="GeneID" id="6074570"/>
<name>B0D4U0_LACBS</name>
<protein>
    <submittedName>
        <fullName evidence="1">Predicted protein</fullName>
    </submittedName>
</protein>
<reference evidence="1 2" key="1">
    <citation type="journal article" date="2008" name="Nature">
        <title>The genome of Laccaria bicolor provides insights into mycorrhizal symbiosis.</title>
        <authorList>
            <person name="Martin F."/>
            <person name="Aerts A."/>
            <person name="Ahren D."/>
            <person name="Brun A."/>
            <person name="Danchin E.G.J."/>
            <person name="Duchaussoy F."/>
            <person name="Gibon J."/>
            <person name="Kohler A."/>
            <person name="Lindquist E."/>
            <person name="Pereda V."/>
            <person name="Salamov A."/>
            <person name="Shapiro H.J."/>
            <person name="Wuyts J."/>
            <person name="Blaudez D."/>
            <person name="Buee M."/>
            <person name="Brokstein P."/>
            <person name="Canbaeck B."/>
            <person name="Cohen D."/>
            <person name="Courty P.E."/>
            <person name="Coutinho P.M."/>
            <person name="Delaruelle C."/>
            <person name="Detter J.C."/>
            <person name="Deveau A."/>
            <person name="DiFazio S."/>
            <person name="Duplessis S."/>
            <person name="Fraissinet-Tachet L."/>
            <person name="Lucic E."/>
            <person name="Frey-Klett P."/>
            <person name="Fourrey C."/>
            <person name="Feussner I."/>
            <person name="Gay G."/>
            <person name="Grimwood J."/>
            <person name="Hoegger P.J."/>
            <person name="Jain P."/>
            <person name="Kilaru S."/>
            <person name="Labbe J."/>
            <person name="Lin Y.C."/>
            <person name="Legue V."/>
            <person name="Le Tacon F."/>
            <person name="Marmeisse R."/>
            <person name="Melayah D."/>
            <person name="Montanini B."/>
            <person name="Muratet M."/>
            <person name="Nehls U."/>
            <person name="Niculita-Hirzel H."/>
            <person name="Oudot-Le Secq M.P."/>
            <person name="Peter M."/>
            <person name="Quesneville H."/>
            <person name="Rajashekar B."/>
            <person name="Reich M."/>
            <person name="Rouhier N."/>
            <person name="Schmutz J."/>
            <person name="Yin T."/>
            <person name="Chalot M."/>
            <person name="Henrissat B."/>
            <person name="Kuees U."/>
            <person name="Lucas S."/>
            <person name="Van de Peer Y."/>
            <person name="Podila G.K."/>
            <person name="Polle A."/>
            <person name="Pukkila P.J."/>
            <person name="Richardson P.M."/>
            <person name="Rouze P."/>
            <person name="Sanders I.R."/>
            <person name="Stajich J.E."/>
            <person name="Tunlid A."/>
            <person name="Tuskan G."/>
            <person name="Grigoriev I.V."/>
        </authorList>
    </citation>
    <scope>NUCLEOTIDE SEQUENCE [LARGE SCALE GENOMIC DNA]</scope>
    <source>
        <strain evidence="2">S238N-H82 / ATCC MYA-4686</strain>
    </source>
</reference>
<keyword evidence="2" id="KW-1185">Reference proteome</keyword>
<sequence>MPVSLPTELLIDILTFALPLHPGPADILRTSSQIFTLAFHILYTHLRFTSTRQLALFLSTFEDHSLRCAPRSIDCDIDVENNATSDVFQLMCSLFTRCSAVPTAEVDDEGRLVVDLLRLRMNSHAQDPNIYMVYEALSQINPRRFTWVGPAPPHHFSIAVGYTPTNAPGDSLRIQIVPQAVPPLFRALSGHSNLVELKLTHIGFPSPKSDPESDPFELVPPHIPSLRVFYLGQATFVSPYTIASFIGAVQSSPNNLQTVRLVDVYKGSIWGLRLRLSDVEEAAMMLALLSLRPEGLLHRKELVIAALEMVRRVVICEAQTERIIGGDRDEDNTLMVTLLAKLESLDL</sequence>
<dbReference type="KEGG" id="lbc:LACBIDRAFT_317279"/>
<dbReference type="HOGENOM" id="CLU_079147_0_0_1"/>
<organism evidence="2">
    <name type="scientific">Laccaria bicolor (strain S238N-H82 / ATCC MYA-4686)</name>
    <name type="common">Bicoloured deceiver</name>
    <name type="synonym">Laccaria laccata var. bicolor</name>
    <dbReference type="NCBI Taxonomy" id="486041"/>
    <lineage>
        <taxon>Eukaryota</taxon>
        <taxon>Fungi</taxon>
        <taxon>Dikarya</taxon>
        <taxon>Basidiomycota</taxon>
        <taxon>Agaricomycotina</taxon>
        <taxon>Agaricomycetes</taxon>
        <taxon>Agaricomycetidae</taxon>
        <taxon>Agaricales</taxon>
        <taxon>Agaricineae</taxon>
        <taxon>Hydnangiaceae</taxon>
        <taxon>Laccaria</taxon>
    </lineage>
</organism>